<dbReference type="InterPro" id="IPR001584">
    <property type="entry name" value="Integrase_cat-core"/>
</dbReference>
<dbReference type="InterPro" id="IPR050951">
    <property type="entry name" value="Retrovirus_Pol_polyprotein"/>
</dbReference>
<dbReference type="Pfam" id="PF00665">
    <property type="entry name" value="rve"/>
    <property type="match status" value="1"/>
</dbReference>
<dbReference type="Pfam" id="PF00098">
    <property type="entry name" value="zf-CCHC"/>
    <property type="match status" value="1"/>
</dbReference>
<proteinExistence type="predicted"/>
<dbReference type="Proteomes" id="UP001292094">
    <property type="component" value="Unassembled WGS sequence"/>
</dbReference>
<dbReference type="Gene3D" id="3.10.10.10">
    <property type="entry name" value="HIV Type 1 Reverse Transcriptase, subunit A, domain 1"/>
    <property type="match status" value="1"/>
</dbReference>
<name>A0AAE1QMU5_9EUCA</name>
<dbReference type="GO" id="GO:0003676">
    <property type="term" value="F:nucleic acid binding"/>
    <property type="evidence" value="ECO:0007669"/>
    <property type="project" value="InterPro"/>
</dbReference>
<dbReference type="EC" id="2.7.7.49" evidence="1"/>
<dbReference type="Gene3D" id="3.30.420.10">
    <property type="entry name" value="Ribonuclease H-like superfamily/Ribonuclease H"/>
    <property type="match status" value="1"/>
</dbReference>
<dbReference type="FunFam" id="1.10.340.70:FF:000001">
    <property type="entry name" value="Retrovirus-related Pol polyprotein from transposon gypsy-like Protein"/>
    <property type="match status" value="1"/>
</dbReference>
<dbReference type="GO" id="GO:0042575">
    <property type="term" value="C:DNA polymerase complex"/>
    <property type="evidence" value="ECO:0007669"/>
    <property type="project" value="UniProtKB-ARBA"/>
</dbReference>
<dbReference type="InterPro" id="IPR012337">
    <property type="entry name" value="RNaseH-like_sf"/>
</dbReference>
<dbReference type="SUPFAM" id="SSF56672">
    <property type="entry name" value="DNA/RNA polymerases"/>
    <property type="match status" value="1"/>
</dbReference>
<dbReference type="PROSITE" id="PS50994">
    <property type="entry name" value="INTEGRASE"/>
    <property type="match status" value="1"/>
</dbReference>
<dbReference type="PROSITE" id="PS50158">
    <property type="entry name" value="ZF_CCHC"/>
    <property type="match status" value="1"/>
</dbReference>
<evidence type="ECO:0000256" key="1">
    <source>
        <dbReference type="ARBA" id="ARBA00012493"/>
    </source>
</evidence>
<keyword evidence="6" id="KW-1185">Reference proteome</keyword>
<dbReference type="GO" id="GO:0008270">
    <property type="term" value="F:zinc ion binding"/>
    <property type="evidence" value="ECO:0007669"/>
    <property type="project" value="UniProtKB-KW"/>
</dbReference>
<keyword evidence="2" id="KW-0863">Zinc-finger</keyword>
<dbReference type="Pfam" id="PF22938">
    <property type="entry name" value="Integrase_p58_C"/>
    <property type="match status" value="1"/>
</dbReference>
<dbReference type="InterPro" id="IPR054465">
    <property type="entry name" value="Integrase_p58-like_C"/>
</dbReference>
<dbReference type="SUPFAM" id="SSF53098">
    <property type="entry name" value="Ribonuclease H-like"/>
    <property type="match status" value="1"/>
</dbReference>
<accession>A0AAE1QMU5</accession>
<dbReference type="InterPro" id="IPR041588">
    <property type="entry name" value="Integrase_H2C2"/>
</dbReference>
<dbReference type="InterPro" id="IPR001878">
    <property type="entry name" value="Znf_CCHC"/>
</dbReference>
<dbReference type="SUPFAM" id="SSF57756">
    <property type="entry name" value="Retrovirus zinc finger-like domains"/>
    <property type="match status" value="1"/>
</dbReference>
<organism evidence="5 6">
    <name type="scientific">Petrolisthes manimaculis</name>
    <dbReference type="NCBI Taxonomy" id="1843537"/>
    <lineage>
        <taxon>Eukaryota</taxon>
        <taxon>Metazoa</taxon>
        <taxon>Ecdysozoa</taxon>
        <taxon>Arthropoda</taxon>
        <taxon>Crustacea</taxon>
        <taxon>Multicrustacea</taxon>
        <taxon>Malacostraca</taxon>
        <taxon>Eumalacostraca</taxon>
        <taxon>Eucarida</taxon>
        <taxon>Decapoda</taxon>
        <taxon>Pleocyemata</taxon>
        <taxon>Anomura</taxon>
        <taxon>Galatheoidea</taxon>
        <taxon>Porcellanidae</taxon>
        <taxon>Petrolisthes</taxon>
    </lineage>
</organism>
<reference evidence="5" key="1">
    <citation type="submission" date="2023-11" db="EMBL/GenBank/DDBJ databases">
        <title>Genome assemblies of two species of porcelain crab, Petrolisthes cinctipes and Petrolisthes manimaculis (Anomura: Porcellanidae).</title>
        <authorList>
            <person name="Angst P."/>
        </authorList>
    </citation>
    <scope>NUCLEOTIDE SEQUENCE</scope>
    <source>
        <strain evidence="5">PB745_02</strain>
        <tissue evidence="5">Gill</tissue>
    </source>
</reference>
<comment type="caution">
    <text evidence="5">The sequence shown here is derived from an EMBL/GenBank/DDBJ whole genome shotgun (WGS) entry which is preliminary data.</text>
</comment>
<evidence type="ECO:0000256" key="2">
    <source>
        <dbReference type="PROSITE-ProRule" id="PRU00047"/>
    </source>
</evidence>
<dbReference type="Gene3D" id="1.10.340.70">
    <property type="match status" value="1"/>
</dbReference>
<dbReference type="AlphaFoldDB" id="A0AAE1QMU5"/>
<evidence type="ECO:0000259" key="3">
    <source>
        <dbReference type="PROSITE" id="PS50158"/>
    </source>
</evidence>
<evidence type="ECO:0000313" key="5">
    <source>
        <dbReference type="EMBL" id="KAK4329159.1"/>
    </source>
</evidence>
<gene>
    <name evidence="5" type="ORF">Pmani_000501</name>
</gene>
<dbReference type="PANTHER" id="PTHR37984">
    <property type="entry name" value="PROTEIN CBG26694"/>
    <property type="match status" value="1"/>
</dbReference>
<evidence type="ECO:0000313" key="6">
    <source>
        <dbReference type="Proteomes" id="UP001292094"/>
    </source>
</evidence>
<dbReference type="SMART" id="SM00343">
    <property type="entry name" value="ZnF_C2HC"/>
    <property type="match status" value="1"/>
</dbReference>
<dbReference type="Gene3D" id="4.10.60.10">
    <property type="entry name" value="Zinc finger, CCHC-type"/>
    <property type="match status" value="1"/>
</dbReference>
<feature type="domain" description="CCHC-type" evidence="3">
    <location>
        <begin position="219"/>
        <end position="232"/>
    </location>
</feature>
<dbReference type="GO" id="GO:0003964">
    <property type="term" value="F:RNA-directed DNA polymerase activity"/>
    <property type="evidence" value="ECO:0007669"/>
    <property type="project" value="UniProtKB-EC"/>
</dbReference>
<dbReference type="InterPro" id="IPR036397">
    <property type="entry name" value="RNaseH_sf"/>
</dbReference>
<dbReference type="PANTHER" id="PTHR37984:SF15">
    <property type="entry name" value="INTEGRASE CATALYTIC DOMAIN-CONTAINING PROTEIN"/>
    <property type="match status" value="1"/>
</dbReference>
<dbReference type="Pfam" id="PF17921">
    <property type="entry name" value="Integrase_H2C2"/>
    <property type="match status" value="1"/>
</dbReference>
<keyword evidence="2" id="KW-0479">Metal-binding</keyword>
<dbReference type="EMBL" id="JAWZYT010000031">
    <property type="protein sequence ID" value="KAK4329159.1"/>
    <property type="molecule type" value="Genomic_DNA"/>
</dbReference>
<dbReference type="InterPro" id="IPR043502">
    <property type="entry name" value="DNA/RNA_pol_sf"/>
</dbReference>
<protein>
    <recommendedName>
        <fullName evidence="1">RNA-directed DNA polymerase</fullName>
        <ecNumber evidence="1">2.7.7.49</ecNumber>
    </recommendedName>
</protein>
<dbReference type="GO" id="GO:0015074">
    <property type="term" value="P:DNA integration"/>
    <property type="evidence" value="ECO:0007669"/>
    <property type="project" value="InterPro"/>
</dbReference>
<evidence type="ECO:0000259" key="4">
    <source>
        <dbReference type="PROSITE" id="PS50994"/>
    </source>
</evidence>
<keyword evidence="2" id="KW-0862">Zinc</keyword>
<dbReference type="FunFam" id="3.30.420.10:FF:000032">
    <property type="entry name" value="Retrovirus-related Pol polyprotein from transposon 297-like Protein"/>
    <property type="match status" value="1"/>
</dbReference>
<feature type="domain" description="Integrase catalytic" evidence="4">
    <location>
        <begin position="607"/>
        <end position="765"/>
    </location>
</feature>
<dbReference type="InterPro" id="IPR036875">
    <property type="entry name" value="Znf_CCHC_sf"/>
</dbReference>
<sequence>MPVLICQDDVESFLRSNPSFEEIDVLTKHELQLVARGLGVLEVSDILKVHLVEKVWNEMQVRSDRSVQGAQGWDMAAGAEDEVEEQREVEPVTMGLPSMREILSSSVTDQQVELMEMARINAQLEQQRLECGDRRESDVLHTENGARAAIIADEYVISRKMGNVSWDNVKNKTYDYNVQPPRRNVVYPQQGTTQHRSTGPQKQGEPIMVKQVRDKPKACYYCGKLGHLERDCFKKSKEVKDSQSRYLRDFKAVSFISSLEDNCIDVKKHYETECSESKQDTFDNFILDGKLILRGKTVPIKLLRDTGASQSLVLSKLVGDYENLGRNVLLRGLSGCVSAPLVEVTLTSNLVSGRVIVGSIEDLPVSGIDMILGNDLAGGRVHPVPIVSNEPERHKATEELVKRDPIVFPSCAVTRAMSQNALLAPEHISVDDEERVESGKITDGEEDVINLGETILGKNDFDVVNLTHCDVDSKRLLELQKADESLVEVFKKCEDGENQQNEIFVVENVLKRRWVPIDADKDDITWRSVEQVVVPKELRQEILSMAHDGGLSGHLGIRKTVARIRSCFYWPSLKRDVADYCRTCDTCQKMGKPNQSLKVAPLIPIPHFGEPFERVQVDIVGPLPRTSNGHLYILTIMDMATRYPEAVPLRNISASVVIRELINFFTHFGLPKEIQSDQGSNFLSKIFRQVMRQLNITQVSSTAYHPQSQGTIERFHQTLKSMLRKHCEDYQKEWDKSLPYVLFAIREVPNESLGFSPFELLFGHNVKGALRLVKEKWLEESNERGLLKYVTDVKLRLKRACELTECNLNKAQTGMKVWYDRKARVRIFKPGDEILLLLPVQGQPLAGRFQGPYRIVKKLSDVNYVVETPDKRKSRRICHVNMIKLYYRRENPVAVINVCSIDEEDEVPEMESRWNGVVNVEELIRGKTSHLESPEREELSGLLYRFQSVFRNSPGRTNVLEHDVDVGEADPRRQRPYRVNPKKADVIRKEIQYMLEHDLVESCQSEWASPVSLVDKPASTRKWYSFEEPEMLALCLPGLMVSLGEPVSSDNTIDS</sequence>